<name>A0AAV4LUV2_BABCB</name>
<feature type="region of interest" description="Disordered" evidence="2">
    <location>
        <begin position="1104"/>
        <end position="1130"/>
    </location>
</feature>
<feature type="compositionally biased region" description="Polar residues" evidence="2">
    <location>
        <begin position="1"/>
        <end position="10"/>
    </location>
</feature>
<proteinExistence type="predicted"/>
<protein>
    <submittedName>
        <fullName evidence="3">Mature-parasite-infected erythrocyte surface antigen, putative</fullName>
    </submittedName>
</protein>
<feature type="compositionally biased region" description="Basic and acidic residues" evidence="2">
    <location>
        <begin position="712"/>
        <end position="721"/>
    </location>
</feature>
<feature type="region of interest" description="Disordered" evidence="2">
    <location>
        <begin position="993"/>
        <end position="1013"/>
    </location>
</feature>
<dbReference type="AlphaFoldDB" id="A0AAV4LUV2"/>
<dbReference type="GeneID" id="94195427"/>
<evidence type="ECO:0000256" key="2">
    <source>
        <dbReference type="SAM" id="MobiDB-lite"/>
    </source>
</evidence>
<feature type="region of interest" description="Disordered" evidence="2">
    <location>
        <begin position="1169"/>
        <end position="1189"/>
    </location>
</feature>
<dbReference type="RefSeq" id="XP_067716015.1">
    <property type="nucleotide sequence ID" value="XM_067859914.1"/>
</dbReference>
<evidence type="ECO:0000256" key="1">
    <source>
        <dbReference type="SAM" id="Coils"/>
    </source>
</evidence>
<organism evidence="3 4">
    <name type="scientific">Babesia caballi</name>
    <dbReference type="NCBI Taxonomy" id="5871"/>
    <lineage>
        <taxon>Eukaryota</taxon>
        <taxon>Sar</taxon>
        <taxon>Alveolata</taxon>
        <taxon>Apicomplexa</taxon>
        <taxon>Aconoidasida</taxon>
        <taxon>Piroplasmida</taxon>
        <taxon>Babesiidae</taxon>
        <taxon>Babesia</taxon>
    </lineage>
</organism>
<feature type="region of interest" description="Disordered" evidence="2">
    <location>
        <begin position="541"/>
        <end position="599"/>
    </location>
</feature>
<keyword evidence="1" id="KW-0175">Coiled coil</keyword>
<feature type="region of interest" description="Disordered" evidence="2">
    <location>
        <begin position="1"/>
        <end position="39"/>
    </location>
</feature>
<sequence length="1189" mass="133218">MATQESMSATDNLFKDDDDLDVSDAGEQGAPMASKPAETVASQWDGDIEKWFMENLLSIIPKEMQARYINKNNLLFAFQRNPLEDREEDHKREWLKRLTNGGRRTILNSFDIVSPFTKIPTTTNEAARRRVAIDYKSDPSFLRIIDKRTGRYILANLAKVATEQRRGLIKYVEYLRENIRFIPLMEELNRFALVQKLAYTAARKEMWFFLALAEELKLVKRSKSHAYKVAFPNEKMSEPNPYVLDRHVTAKWLYGKNDRMKTHVAPDAEAPRVSECGDNALGERDVLLSERGLTEGPLLNTPHKDGDSFLGGRLLDSSQDANLSHAQLPDSMGMADSGGTALSHFTDASASNWLPGDESLGISGYPMSFHGSISGESGYMYGVQRRKKPKVATTETEDSLQGVVNRMNNRTARNAGKNAIHTIAVLEATGKFYGHGPKWSNPDKSEFDKGNKKNALVYVRPPKTLSKSSIAYEYLMQYKSVHQKLNGGIRQQHAVSYGIITLGTAAPGEPISSYQVNAEPWNDPGYAEKWKKLEPYSGKFPPWRIPGHQPPANSGGPNVQEDLDKTNTDNLSRSGKEPSNPPMPSDASMPTESNGSERSQNVCITDSTSDLAAPVAARNIPSNQAQEMDKVQEHQHQYGDSSVDGGFSSQKDRQMEAGAGTAVPGGQHVEGCTAAPTGAEGHIEGEERCFGGAKGDTVSQELNATENPAEAESEKHLHTQVDDDGNTEGPNLPIDSGMKQMKLTSLFRYVYTKMKKVKSLPECSPELLVRPKKLISNRILEEDHTLNAQVSGKRKRILDDDFIPEAFTVNYVKINTSSSPRKESPIDVDTVAEEKGVDAEQNVGFSGEAKQHKKERIRKMRELVKNMFEVEAEESEDENLSDPEDIRKKLQLLKERLQHSSGESESDDESDTDVADEMKDFITDVDKLNAEDEEIAKQRFQADMKQMEENELAKLMPLKERSERELTRREQRMKLLMQLRKAKNVQDIQDLHPSDFESSEEENGESVVQGKTKRRITKAELEKLMKFKKGDHPFGTNVSEVEELRLFVDAKLQTYKKYTDEAPIVKNLVERVSNERREMMDNMLASGFDSDIFGDDLWKPFGNTNPFGNGLNPRSRESAGETGRSPRNASAIVMKSFRLNQSVMKPLNSTNIRNVGGFTGFHNLESALRESQNPKRVYGSNKANARDKP</sequence>
<feature type="compositionally biased region" description="Polar residues" evidence="2">
    <location>
        <begin position="588"/>
        <end position="599"/>
    </location>
</feature>
<evidence type="ECO:0000313" key="4">
    <source>
        <dbReference type="Proteomes" id="UP001497744"/>
    </source>
</evidence>
<comment type="caution">
    <text evidence="3">The sequence shown here is derived from an EMBL/GenBank/DDBJ whole genome shotgun (WGS) entry which is preliminary data.</text>
</comment>
<feature type="coiled-coil region" evidence="1">
    <location>
        <begin position="930"/>
        <end position="979"/>
    </location>
</feature>
<feature type="compositionally biased region" description="Basic and acidic residues" evidence="2">
    <location>
        <begin position="627"/>
        <end position="637"/>
    </location>
</feature>
<evidence type="ECO:0000313" key="3">
    <source>
        <dbReference type="EMBL" id="GIX63946.1"/>
    </source>
</evidence>
<feature type="region of interest" description="Disordered" evidence="2">
    <location>
        <begin position="703"/>
        <end position="737"/>
    </location>
</feature>
<dbReference type="EMBL" id="BPLF01000003">
    <property type="protein sequence ID" value="GIX63946.1"/>
    <property type="molecule type" value="Genomic_DNA"/>
</dbReference>
<feature type="region of interest" description="Disordered" evidence="2">
    <location>
        <begin position="627"/>
        <end position="668"/>
    </location>
</feature>
<reference evidence="3 4" key="1">
    <citation type="submission" date="2021-06" db="EMBL/GenBank/DDBJ databases">
        <title>Genome sequence of Babesia caballi.</title>
        <authorList>
            <person name="Yamagishi J."/>
            <person name="Kidaka T."/>
            <person name="Ochi A."/>
        </authorList>
    </citation>
    <scope>NUCLEOTIDE SEQUENCE [LARGE SCALE GENOMIC DNA]</scope>
    <source>
        <strain evidence="3">USDA-D6B2</strain>
    </source>
</reference>
<dbReference type="Proteomes" id="UP001497744">
    <property type="component" value="Unassembled WGS sequence"/>
</dbReference>
<keyword evidence="4" id="KW-1185">Reference proteome</keyword>
<gene>
    <name evidence="3" type="ORF">BcabD6B2_33810</name>
</gene>
<accession>A0AAV4LUV2</accession>